<comment type="domain">
    <text evidence="10">The DHHC domain is required for palmitoyltransferase activity.</text>
</comment>
<dbReference type="PROSITE" id="PS50216">
    <property type="entry name" value="DHHC"/>
    <property type="match status" value="1"/>
</dbReference>
<evidence type="ECO:0000256" key="7">
    <source>
        <dbReference type="ARBA" id="ARBA00023139"/>
    </source>
</evidence>
<evidence type="ECO:0000256" key="11">
    <source>
        <dbReference type="SAM" id="MobiDB-lite"/>
    </source>
</evidence>
<dbReference type="GO" id="GO:0005794">
    <property type="term" value="C:Golgi apparatus"/>
    <property type="evidence" value="ECO:0007669"/>
    <property type="project" value="TreeGrafter"/>
</dbReference>
<dbReference type="eggNOG" id="KOG0509">
    <property type="taxonomic scope" value="Eukaryota"/>
</dbReference>
<proteinExistence type="inferred from homology"/>
<comment type="similarity">
    <text evidence="2 10">Belongs to the DHHC palmitoyltransferase family.</text>
</comment>
<dbReference type="PaxDb" id="2903-EOD09050"/>
<dbReference type="GeneID" id="17255193"/>
<comment type="catalytic activity">
    <reaction evidence="10">
        <text>L-cysteinyl-[protein] + hexadecanoyl-CoA = S-hexadecanoyl-L-cysteinyl-[protein] + CoA</text>
        <dbReference type="Rhea" id="RHEA:36683"/>
        <dbReference type="Rhea" id="RHEA-COMP:10131"/>
        <dbReference type="Rhea" id="RHEA-COMP:11032"/>
        <dbReference type="ChEBI" id="CHEBI:29950"/>
        <dbReference type="ChEBI" id="CHEBI:57287"/>
        <dbReference type="ChEBI" id="CHEBI:57379"/>
        <dbReference type="ChEBI" id="CHEBI:74151"/>
        <dbReference type="EC" id="2.3.1.225"/>
    </reaction>
</comment>
<feature type="region of interest" description="Disordered" evidence="11">
    <location>
        <begin position="289"/>
        <end position="314"/>
    </location>
</feature>
<dbReference type="PANTHER" id="PTHR22883:SF301">
    <property type="entry name" value="PALMITOYLTRANSFERASE ZDHHC12"/>
    <property type="match status" value="1"/>
</dbReference>
<dbReference type="EnsemblProtists" id="EOD09050">
    <property type="protein sequence ID" value="EOD09050"/>
    <property type="gene ID" value="EMIHUDRAFT_216877"/>
</dbReference>
<feature type="domain" description="Palmitoyltransferase DHHC" evidence="12">
    <location>
        <begin position="106"/>
        <end position="172"/>
    </location>
</feature>
<name>A0A0D3ICR5_EMIH1</name>
<dbReference type="GO" id="GO:0019706">
    <property type="term" value="F:protein-cysteine S-palmitoyltransferase activity"/>
    <property type="evidence" value="ECO:0007669"/>
    <property type="project" value="UniProtKB-EC"/>
</dbReference>
<evidence type="ECO:0000256" key="5">
    <source>
        <dbReference type="ARBA" id="ARBA00022989"/>
    </source>
</evidence>
<reference evidence="13" key="2">
    <citation type="submission" date="2024-10" db="UniProtKB">
        <authorList>
            <consortium name="EnsemblProtists"/>
        </authorList>
    </citation>
    <scope>IDENTIFICATION</scope>
</reference>
<feature type="transmembrane region" description="Helical" evidence="10">
    <location>
        <begin position="155"/>
        <end position="177"/>
    </location>
</feature>
<keyword evidence="5 10" id="KW-1133">Transmembrane helix</keyword>
<comment type="subcellular location">
    <subcellularLocation>
        <location evidence="1">Endomembrane system</location>
        <topology evidence="1">Multi-pass membrane protein</topology>
    </subcellularLocation>
</comment>
<dbReference type="AlphaFoldDB" id="A0A0D3ICR5"/>
<feature type="transmembrane region" description="Helical" evidence="10">
    <location>
        <begin position="56"/>
        <end position="74"/>
    </location>
</feature>
<accession>A0A0D3ICR5</accession>
<evidence type="ECO:0000256" key="1">
    <source>
        <dbReference type="ARBA" id="ARBA00004127"/>
    </source>
</evidence>
<dbReference type="KEGG" id="ehx:EMIHUDRAFT_216877"/>
<evidence type="ECO:0000256" key="6">
    <source>
        <dbReference type="ARBA" id="ARBA00023136"/>
    </source>
</evidence>
<evidence type="ECO:0000313" key="14">
    <source>
        <dbReference type="Proteomes" id="UP000013827"/>
    </source>
</evidence>
<keyword evidence="8" id="KW-0449">Lipoprotein</keyword>
<sequence length="314" mass="34059">MATTATLPSGATVDLPSLPAPRPQRKWQPRLVWVSLHAGGIGLLLLSGGWPSQTSIAAVYSAVITLTALLYAAASFRDPGYAETAAKTAARLASPSDDFQEALLDQAYCVHCHAELRARTKHCHDCCRCVRRMDHHCWWLGNCVGERTHCIFVSYLFLQTALLVATGVFASLAVGAAERREHPHALPPWVEAGAAVLCAAFCGLTGPRLFPHRPAGSVCLRHASPPRAGLASITLLAFQLALVLRGETTWERLKRHHLNAAAQLPPDERPYDRGPRRNIAIFCGCEADPGERGEAAGEPSPERGQSHRDLMYSI</sequence>
<dbReference type="EC" id="2.3.1.225" evidence="10"/>
<protein>
    <recommendedName>
        <fullName evidence="10">Palmitoyltransferase</fullName>
        <ecNumber evidence="10">2.3.1.225</ecNumber>
    </recommendedName>
</protein>
<evidence type="ECO:0000256" key="2">
    <source>
        <dbReference type="ARBA" id="ARBA00008574"/>
    </source>
</evidence>
<organism evidence="13 14">
    <name type="scientific">Emiliania huxleyi (strain CCMP1516)</name>
    <dbReference type="NCBI Taxonomy" id="280463"/>
    <lineage>
        <taxon>Eukaryota</taxon>
        <taxon>Haptista</taxon>
        <taxon>Haptophyta</taxon>
        <taxon>Prymnesiophyceae</taxon>
        <taxon>Isochrysidales</taxon>
        <taxon>Noelaerhabdaceae</taxon>
        <taxon>Emiliania</taxon>
    </lineage>
</organism>
<keyword evidence="3 10" id="KW-0808">Transferase</keyword>
<feature type="transmembrane region" description="Helical" evidence="10">
    <location>
        <begin position="189"/>
        <end position="207"/>
    </location>
</feature>
<dbReference type="Proteomes" id="UP000013827">
    <property type="component" value="Unassembled WGS sequence"/>
</dbReference>
<reference evidence="14" key="1">
    <citation type="journal article" date="2013" name="Nature">
        <title>Pan genome of the phytoplankton Emiliania underpins its global distribution.</title>
        <authorList>
            <person name="Read B.A."/>
            <person name="Kegel J."/>
            <person name="Klute M.J."/>
            <person name="Kuo A."/>
            <person name="Lefebvre S.C."/>
            <person name="Maumus F."/>
            <person name="Mayer C."/>
            <person name="Miller J."/>
            <person name="Monier A."/>
            <person name="Salamov A."/>
            <person name="Young J."/>
            <person name="Aguilar M."/>
            <person name="Claverie J.M."/>
            <person name="Frickenhaus S."/>
            <person name="Gonzalez K."/>
            <person name="Herman E.K."/>
            <person name="Lin Y.C."/>
            <person name="Napier J."/>
            <person name="Ogata H."/>
            <person name="Sarno A.F."/>
            <person name="Shmutz J."/>
            <person name="Schroeder D."/>
            <person name="de Vargas C."/>
            <person name="Verret F."/>
            <person name="von Dassow P."/>
            <person name="Valentin K."/>
            <person name="Van de Peer Y."/>
            <person name="Wheeler G."/>
            <person name="Dacks J.B."/>
            <person name="Delwiche C.F."/>
            <person name="Dyhrman S.T."/>
            <person name="Glockner G."/>
            <person name="John U."/>
            <person name="Richards T."/>
            <person name="Worden A.Z."/>
            <person name="Zhang X."/>
            <person name="Grigoriev I.V."/>
            <person name="Allen A.E."/>
            <person name="Bidle K."/>
            <person name="Borodovsky M."/>
            <person name="Bowler C."/>
            <person name="Brownlee C."/>
            <person name="Cock J.M."/>
            <person name="Elias M."/>
            <person name="Gladyshev V.N."/>
            <person name="Groth M."/>
            <person name="Guda C."/>
            <person name="Hadaegh A."/>
            <person name="Iglesias-Rodriguez M.D."/>
            <person name="Jenkins J."/>
            <person name="Jones B.M."/>
            <person name="Lawson T."/>
            <person name="Leese F."/>
            <person name="Lindquist E."/>
            <person name="Lobanov A."/>
            <person name="Lomsadze A."/>
            <person name="Malik S.B."/>
            <person name="Marsh M.E."/>
            <person name="Mackinder L."/>
            <person name="Mock T."/>
            <person name="Mueller-Roeber B."/>
            <person name="Pagarete A."/>
            <person name="Parker M."/>
            <person name="Probert I."/>
            <person name="Quesneville H."/>
            <person name="Raines C."/>
            <person name="Rensing S.A."/>
            <person name="Riano-Pachon D.M."/>
            <person name="Richier S."/>
            <person name="Rokitta S."/>
            <person name="Shiraiwa Y."/>
            <person name="Soanes D.M."/>
            <person name="van der Giezen M."/>
            <person name="Wahlund T.M."/>
            <person name="Williams B."/>
            <person name="Wilson W."/>
            <person name="Wolfe G."/>
            <person name="Wurch L.L."/>
        </authorList>
    </citation>
    <scope>NUCLEOTIDE SEQUENCE</scope>
</reference>
<feature type="region of interest" description="Disordered" evidence="11">
    <location>
        <begin position="1"/>
        <end position="21"/>
    </location>
</feature>
<evidence type="ECO:0000256" key="4">
    <source>
        <dbReference type="ARBA" id="ARBA00022692"/>
    </source>
</evidence>
<keyword evidence="6 10" id="KW-0472">Membrane</keyword>
<feature type="transmembrane region" description="Helical" evidence="10">
    <location>
        <begin position="31"/>
        <end position="50"/>
    </location>
</feature>
<dbReference type="STRING" id="2903.R1D387"/>
<keyword evidence="14" id="KW-1185">Reference proteome</keyword>
<evidence type="ECO:0000313" key="13">
    <source>
        <dbReference type="EnsemblProtists" id="EOD09050"/>
    </source>
</evidence>
<evidence type="ECO:0000259" key="12">
    <source>
        <dbReference type="Pfam" id="PF01529"/>
    </source>
</evidence>
<evidence type="ECO:0000256" key="8">
    <source>
        <dbReference type="ARBA" id="ARBA00023288"/>
    </source>
</evidence>
<keyword evidence="7" id="KW-0564">Palmitate</keyword>
<dbReference type="InterPro" id="IPR039859">
    <property type="entry name" value="PFA4/ZDH16/20/ERF2-like"/>
</dbReference>
<dbReference type="HOGENOM" id="CLU_886900_0_0_1"/>
<evidence type="ECO:0000256" key="9">
    <source>
        <dbReference type="ARBA" id="ARBA00023315"/>
    </source>
</evidence>
<dbReference type="OMA" id="ASGMELH"/>
<dbReference type="RefSeq" id="XP_005761479.1">
    <property type="nucleotide sequence ID" value="XM_005761422.1"/>
</dbReference>
<dbReference type="InterPro" id="IPR001594">
    <property type="entry name" value="Palmitoyltrfase_DHHC"/>
</dbReference>
<evidence type="ECO:0000256" key="3">
    <source>
        <dbReference type="ARBA" id="ARBA00022679"/>
    </source>
</evidence>
<dbReference type="GO" id="GO:0006612">
    <property type="term" value="P:protein targeting to membrane"/>
    <property type="evidence" value="ECO:0007669"/>
    <property type="project" value="TreeGrafter"/>
</dbReference>
<keyword evidence="9 10" id="KW-0012">Acyltransferase</keyword>
<dbReference type="GO" id="GO:0005783">
    <property type="term" value="C:endoplasmic reticulum"/>
    <property type="evidence" value="ECO:0007669"/>
    <property type="project" value="TreeGrafter"/>
</dbReference>
<evidence type="ECO:0000256" key="10">
    <source>
        <dbReference type="RuleBase" id="RU079119"/>
    </source>
</evidence>
<dbReference type="PANTHER" id="PTHR22883">
    <property type="entry name" value="ZINC FINGER DHHC DOMAIN CONTAINING PROTEIN"/>
    <property type="match status" value="1"/>
</dbReference>
<dbReference type="Pfam" id="PF01529">
    <property type="entry name" value="DHHC"/>
    <property type="match status" value="1"/>
</dbReference>
<keyword evidence="4 10" id="KW-0812">Transmembrane</keyword>